<dbReference type="Pfam" id="PF00226">
    <property type="entry name" value="DnaJ"/>
    <property type="match status" value="1"/>
</dbReference>
<dbReference type="InterPro" id="IPR036869">
    <property type="entry name" value="J_dom_sf"/>
</dbReference>
<evidence type="ECO:0000313" key="4">
    <source>
        <dbReference type="Proteomes" id="UP000232323"/>
    </source>
</evidence>
<feature type="domain" description="J" evidence="2">
    <location>
        <begin position="7"/>
        <end position="72"/>
    </location>
</feature>
<dbReference type="CDD" id="cd06257">
    <property type="entry name" value="DnaJ"/>
    <property type="match status" value="1"/>
</dbReference>
<dbReference type="InterPro" id="IPR001623">
    <property type="entry name" value="DnaJ_domain"/>
</dbReference>
<evidence type="ECO:0000313" key="3">
    <source>
        <dbReference type="EMBL" id="GAX76760.1"/>
    </source>
</evidence>
<dbReference type="PROSITE" id="PS50076">
    <property type="entry name" value="DNAJ_2"/>
    <property type="match status" value="1"/>
</dbReference>
<evidence type="ECO:0000256" key="1">
    <source>
        <dbReference type="SAM" id="MobiDB-lite"/>
    </source>
</evidence>
<dbReference type="AlphaFoldDB" id="A0A250X1Z0"/>
<dbReference type="OrthoDB" id="445556at2759"/>
<dbReference type="InterPro" id="IPR056453">
    <property type="entry name" value="HTH_DNAJC9"/>
</dbReference>
<name>A0A250X1Z0_9CHLO</name>
<dbReference type="PANTHER" id="PTHR44916">
    <property type="entry name" value="CHAPERONE DNAJ-DOMAIN SUPERFAMILY PROTEIN-RELATED"/>
    <property type="match status" value="1"/>
</dbReference>
<keyword evidence="4" id="KW-1185">Reference proteome</keyword>
<gene>
    <name evidence="3" type="ORF">CEUSTIGMA_g4207.t1</name>
</gene>
<dbReference type="SMART" id="SM00271">
    <property type="entry name" value="DnaJ"/>
    <property type="match status" value="1"/>
</dbReference>
<dbReference type="InterPro" id="IPR042977">
    <property type="entry name" value="AtJ6-like"/>
</dbReference>
<feature type="region of interest" description="Disordered" evidence="1">
    <location>
        <begin position="226"/>
        <end position="295"/>
    </location>
</feature>
<protein>
    <recommendedName>
        <fullName evidence="2">J domain-containing protein</fullName>
    </recommendedName>
</protein>
<organism evidence="3 4">
    <name type="scientific">Chlamydomonas eustigma</name>
    <dbReference type="NCBI Taxonomy" id="1157962"/>
    <lineage>
        <taxon>Eukaryota</taxon>
        <taxon>Viridiplantae</taxon>
        <taxon>Chlorophyta</taxon>
        <taxon>core chlorophytes</taxon>
        <taxon>Chlorophyceae</taxon>
        <taxon>CS clade</taxon>
        <taxon>Chlamydomonadales</taxon>
        <taxon>Chlamydomonadaceae</taxon>
        <taxon>Chlamydomonas</taxon>
    </lineage>
</organism>
<dbReference type="Pfam" id="PF23302">
    <property type="entry name" value="HTH_DNAJC9"/>
    <property type="match status" value="1"/>
</dbReference>
<accession>A0A250X1Z0</accession>
<dbReference type="PANTHER" id="PTHR44916:SF1">
    <property type="entry name" value="CHAPERONE DNAJ-DOMAIN SUPERFAMILY PROTEIN-RELATED"/>
    <property type="match status" value="1"/>
</dbReference>
<dbReference type="PRINTS" id="PR00625">
    <property type="entry name" value="JDOMAIN"/>
</dbReference>
<evidence type="ECO:0000259" key="2">
    <source>
        <dbReference type="PROSITE" id="PS50076"/>
    </source>
</evidence>
<comment type="caution">
    <text evidence="3">The sequence shown here is derived from an EMBL/GenBank/DDBJ whole genome shotgun (WGS) entry which is preliminary data.</text>
</comment>
<feature type="region of interest" description="Disordered" evidence="1">
    <location>
        <begin position="183"/>
        <end position="202"/>
    </location>
</feature>
<reference evidence="3 4" key="1">
    <citation type="submission" date="2017-08" db="EMBL/GenBank/DDBJ databases">
        <title>Acidophilic green algal genome provides insights into adaptation to an acidic environment.</title>
        <authorList>
            <person name="Hirooka S."/>
            <person name="Hirose Y."/>
            <person name="Kanesaki Y."/>
            <person name="Higuchi S."/>
            <person name="Fujiwara T."/>
            <person name="Onuma R."/>
            <person name="Era A."/>
            <person name="Ohbayashi R."/>
            <person name="Uzuka A."/>
            <person name="Nozaki H."/>
            <person name="Yoshikawa H."/>
            <person name="Miyagishima S.Y."/>
        </authorList>
    </citation>
    <scope>NUCLEOTIDE SEQUENCE [LARGE SCALE GENOMIC DNA]</scope>
    <source>
        <strain evidence="3 4">NIES-2499</strain>
    </source>
</reference>
<dbReference type="Proteomes" id="UP000232323">
    <property type="component" value="Unassembled WGS sequence"/>
</dbReference>
<proteinExistence type="predicted"/>
<feature type="compositionally biased region" description="Basic and acidic residues" evidence="1">
    <location>
        <begin position="252"/>
        <end position="261"/>
    </location>
</feature>
<dbReference type="SUPFAM" id="SSF46565">
    <property type="entry name" value="Chaperone J-domain"/>
    <property type="match status" value="1"/>
</dbReference>
<dbReference type="Gene3D" id="1.10.287.110">
    <property type="entry name" value="DnaJ domain"/>
    <property type="match status" value="1"/>
</dbReference>
<feature type="compositionally biased region" description="Basic and acidic residues" evidence="1">
    <location>
        <begin position="270"/>
        <end position="288"/>
    </location>
</feature>
<sequence>MTSATTGLYEVLGIESFATQEQVKKAYFKLALRLHPDKNPGDEEAHAKFQSLQEVYKVLGDPDRRKLYDETGIVSEDALGGASFDDLKAYYGNIFKRVTEEDLNSFMDSYRGSDEEKSDVLKHYQQFRGNMGKVFEYVMCSDEDMDAHRFMDIVQLAAQDGEVKLSKAFKVWAVKVAARRRPEDPLRKRSLQSLGPRGVTSTSQVLVLPKRDQSAFFNSLEVKYGKGKKRGSEPTEEEFQALQDRMFSNNKGTEKENRSEGTSDVVSKSSKKETTHGHKDVKGHDAQGVKKGRGG</sequence>
<dbReference type="EMBL" id="BEGY01000019">
    <property type="protein sequence ID" value="GAX76760.1"/>
    <property type="molecule type" value="Genomic_DNA"/>
</dbReference>